<evidence type="ECO:0000256" key="1">
    <source>
        <dbReference type="ARBA" id="ARBA00005322"/>
    </source>
</evidence>
<comment type="function">
    <text evidence="7">Responsible for the coupling of flagellin expression to flagellar assembly by preventing expression of the flagellin genes when a component of the middle class of proteins is defective. It negatively regulates flagellar genes by inhibiting the activity of FliA by directly binding to FliA.</text>
</comment>
<evidence type="ECO:0000313" key="12">
    <source>
        <dbReference type="Proteomes" id="UP001302249"/>
    </source>
</evidence>
<evidence type="ECO:0000259" key="10">
    <source>
        <dbReference type="Pfam" id="PF04316"/>
    </source>
</evidence>
<dbReference type="Proteomes" id="UP001302249">
    <property type="component" value="Chromosome"/>
</dbReference>
<evidence type="ECO:0000256" key="5">
    <source>
        <dbReference type="ARBA" id="ARBA00023015"/>
    </source>
</evidence>
<organism evidence="11 12">
    <name type="scientific">Stakelama saccharophila</name>
    <dbReference type="NCBI Taxonomy" id="3075605"/>
    <lineage>
        <taxon>Bacteria</taxon>
        <taxon>Pseudomonadati</taxon>
        <taxon>Pseudomonadota</taxon>
        <taxon>Alphaproteobacteria</taxon>
        <taxon>Sphingomonadales</taxon>
        <taxon>Sphingomonadaceae</taxon>
        <taxon>Stakelama</taxon>
    </lineage>
</organism>
<evidence type="ECO:0000256" key="9">
    <source>
        <dbReference type="SAM" id="MobiDB-lite"/>
    </source>
</evidence>
<keyword evidence="5" id="KW-0805">Transcription regulation</keyword>
<feature type="region of interest" description="Disordered" evidence="9">
    <location>
        <begin position="1"/>
        <end position="31"/>
    </location>
</feature>
<evidence type="ECO:0000256" key="6">
    <source>
        <dbReference type="ARBA" id="ARBA00023163"/>
    </source>
</evidence>
<evidence type="ECO:0000256" key="8">
    <source>
        <dbReference type="ARBA" id="ARBA00030117"/>
    </source>
</evidence>
<name>A0ABZ0B8T6_9SPHN</name>
<proteinExistence type="inferred from homology"/>
<dbReference type="SUPFAM" id="SSF101498">
    <property type="entry name" value="Anti-sigma factor FlgM"/>
    <property type="match status" value="1"/>
</dbReference>
<keyword evidence="11" id="KW-0966">Cell projection</keyword>
<keyword evidence="4" id="KW-1005">Bacterial flagellum biogenesis</keyword>
<dbReference type="EMBL" id="CP135076">
    <property type="protein sequence ID" value="WNO53682.1"/>
    <property type="molecule type" value="Genomic_DNA"/>
</dbReference>
<dbReference type="NCBIfam" id="TIGR03824">
    <property type="entry name" value="FlgM_jcvi"/>
    <property type="match status" value="1"/>
</dbReference>
<keyword evidence="12" id="KW-1185">Reference proteome</keyword>
<evidence type="ECO:0000256" key="3">
    <source>
        <dbReference type="ARBA" id="ARBA00022491"/>
    </source>
</evidence>
<evidence type="ECO:0000256" key="4">
    <source>
        <dbReference type="ARBA" id="ARBA00022795"/>
    </source>
</evidence>
<dbReference type="InterPro" id="IPR035890">
    <property type="entry name" value="Anti-sigma-28_factor_FlgM_sf"/>
</dbReference>
<reference evidence="11 12" key="1">
    <citation type="submission" date="2023-09" db="EMBL/GenBank/DDBJ databases">
        <authorList>
            <person name="Rey-Velasco X."/>
        </authorList>
    </citation>
    <scope>NUCLEOTIDE SEQUENCE [LARGE SCALE GENOMIC DNA]</scope>
    <source>
        <strain evidence="11 12">W311</strain>
    </source>
</reference>
<keyword evidence="11" id="KW-0282">Flagellum</keyword>
<accession>A0ABZ0B8T6</accession>
<evidence type="ECO:0000256" key="7">
    <source>
        <dbReference type="ARBA" id="ARBA00024739"/>
    </source>
</evidence>
<feature type="domain" description="Anti-sigma-28 factor FlgM C-terminal" evidence="10">
    <location>
        <begin position="36"/>
        <end position="82"/>
    </location>
</feature>
<dbReference type="RefSeq" id="WP_313915368.1">
    <property type="nucleotide sequence ID" value="NZ_CP135076.1"/>
</dbReference>
<comment type="similarity">
    <text evidence="1">Belongs to the FlgM family.</text>
</comment>
<keyword evidence="6" id="KW-0804">Transcription</keyword>
<keyword evidence="11" id="KW-0969">Cilium</keyword>
<protein>
    <recommendedName>
        <fullName evidence="2">Negative regulator of flagellin synthesis</fullName>
    </recommendedName>
    <alternativeName>
        <fullName evidence="8">Anti-sigma-28 factor</fullName>
    </alternativeName>
</protein>
<dbReference type="InterPro" id="IPR007412">
    <property type="entry name" value="FlgM"/>
</dbReference>
<dbReference type="Pfam" id="PF04316">
    <property type="entry name" value="FlgM"/>
    <property type="match status" value="1"/>
</dbReference>
<evidence type="ECO:0000256" key="2">
    <source>
        <dbReference type="ARBA" id="ARBA00017823"/>
    </source>
</evidence>
<dbReference type="InterPro" id="IPR031316">
    <property type="entry name" value="FlgM_C"/>
</dbReference>
<keyword evidence="3" id="KW-0678">Repressor</keyword>
<gene>
    <name evidence="11" type="primary">flgM</name>
    <name evidence="11" type="ORF">RPR59_14815</name>
</gene>
<evidence type="ECO:0000313" key="11">
    <source>
        <dbReference type="EMBL" id="WNO53682.1"/>
    </source>
</evidence>
<sequence>MVDPIGAKPKISAQRPVSAVAQSKRGDRVKENAEQDAASIASTARSFAEAPPVDAERVARIRQAVKEGSFPITPATIADRLIALKLQWRPHD</sequence>